<sequence>MKTISVLVFFFLFFLMAEARSKKMTDCASTFSCGSLDFRFPFFNTTMPSRCERDMVQSDERLSSRHHNHHRPKT</sequence>
<dbReference type="EMBL" id="LR031568">
    <property type="protein sequence ID" value="VDC61816.1"/>
    <property type="molecule type" value="Genomic_DNA"/>
</dbReference>
<feature type="compositionally biased region" description="Basic and acidic residues" evidence="1">
    <location>
        <begin position="54"/>
        <end position="63"/>
    </location>
</feature>
<evidence type="ECO:0000313" key="3">
    <source>
        <dbReference type="EMBL" id="VDC61816.1"/>
    </source>
</evidence>
<protein>
    <submittedName>
        <fullName evidence="3">Uncharacterized protein</fullName>
    </submittedName>
</protein>
<gene>
    <name evidence="3" type="ORF">BRAA09T39427Z</name>
</gene>
<keyword evidence="2" id="KW-0732">Signal</keyword>
<organism evidence="3">
    <name type="scientific">Brassica campestris</name>
    <name type="common">Field mustard</name>
    <dbReference type="NCBI Taxonomy" id="3711"/>
    <lineage>
        <taxon>Eukaryota</taxon>
        <taxon>Viridiplantae</taxon>
        <taxon>Streptophyta</taxon>
        <taxon>Embryophyta</taxon>
        <taxon>Tracheophyta</taxon>
        <taxon>Spermatophyta</taxon>
        <taxon>Magnoliopsida</taxon>
        <taxon>eudicotyledons</taxon>
        <taxon>Gunneridae</taxon>
        <taxon>Pentapetalae</taxon>
        <taxon>rosids</taxon>
        <taxon>malvids</taxon>
        <taxon>Brassicales</taxon>
        <taxon>Brassicaceae</taxon>
        <taxon>Brassiceae</taxon>
        <taxon>Brassica</taxon>
    </lineage>
</organism>
<accession>A0A3P5Y3N5</accession>
<evidence type="ECO:0000256" key="1">
    <source>
        <dbReference type="SAM" id="MobiDB-lite"/>
    </source>
</evidence>
<dbReference type="AlphaFoldDB" id="A0A3P5Y3N5"/>
<feature type="signal peptide" evidence="2">
    <location>
        <begin position="1"/>
        <end position="19"/>
    </location>
</feature>
<feature type="region of interest" description="Disordered" evidence="1">
    <location>
        <begin position="54"/>
        <end position="74"/>
    </location>
</feature>
<reference evidence="3" key="1">
    <citation type="submission" date="2018-11" db="EMBL/GenBank/DDBJ databases">
        <authorList>
            <consortium name="Genoscope - CEA"/>
            <person name="William W."/>
        </authorList>
    </citation>
    <scope>NUCLEOTIDE SEQUENCE</scope>
</reference>
<evidence type="ECO:0000256" key="2">
    <source>
        <dbReference type="SAM" id="SignalP"/>
    </source>
</evidence>
<proteinExistence type="predicted"/>
<feature type="compositionally biased region" description="Basic residues" evidence="1">
    <location>
        <begin position="64"/>
        <end position="74"/>
    </location>
</feature>
<feature type="chain" id="PRO_5018104396" evidence="2">
    <location>
        <begin position="20"/>
        <end position="74"/>
    </location>
</feature>
<name>A0A3P5Y3N5_BRACM</name>